<protein>
    <submittedName>
        <fullName evidence="1">Uncharacterized protein</fullName>
    </submittedName>
</protein>
<dbReference type="OrthoDB" id="2224399at2759"/>
<dbReference type="GeneID" id="70236833"/>
<evidence type="ECO:0000313" key="2">
    <source>
        <dbReference type="Proteomes" id="UP000769157"/>
    </source>
</evidence>
<sequence>MSNPWTNLLGTKLSAESLSSRGLDLQWATRVDLKDCTIYNFYKDGFSIVLIDDQIDSIDFFLRNRSFTPCKLPLPGGISPEDTGSQLVEKLGEPMEKGGGNSTGIDIWLRWKGIQVELGDRSWDTAKDAPIKSITIFK</sequence>
<comment type="caution">
    <text evidence="1">The sequence shown here is derived from an EMBL/GenBank/DDBJ whole genome shotgun (WGS) entry which is preliminary data.</text>
</comment>
<dbReference type="EMBL" id="JAEUBE010000352">
    <property type="protein sequence ID" value="KAH3664154.1"/>
    <property type="molecule type" value="Genomic_DNA"/>
</dbReference>
<accession>A0A9P8P3T4</accession>
<organism evidence="1 2">
    <name type="scientific">Ogataea philodendri</name>
    <dbReference type="NCBI Taxonomy" id="1378263"/>
    <lineage>
        <taxon>Eukaryota</taxon>
        <taxon>Fungi</taxon>
        <taxon>Dikarya</taxon>
        <taxon>Ascomycota</taxon>
        <taxon>Saccharomycotina</taxon>
        <taxon>Pichiomycetes</taxon>
        <taxon>Pichiales</taxon>
        <taxon>Pichiaceae</taxon>
        <taxon>Ogataea</taxon>
    </lineage>
</organism>
<dbReference type="AlphaFoldDB" id="A0A9P8P3T4"/>
<name>A0A9P8P3T4_9ASCO</name>
<gene>
    <name evidence="1" type="ORF">OGAPHI_004868</name>
</gene>
<dbReference type="RefSeq" id="XP_046060434.1">
    <property type="nucleotide sequence ID" value="XM_046205993.1"/>
</dbReference>
<evidence type="ECO:0000313" key="1">
    <source>
        <dbReference type="EMBL" id="KAH3664154.1"/>
    </source>
</evidence>
<proteinExistence type="predicted"/>
<dbReference type="Proteomes" id="UP000769157">
    <property type="component" value="Unassembled WGS sequence"/>
</dbReference>
<reference evidence="1" key="2">
    <citation type="submission" date="2021-01" db="EMBL/GenBank/DDBJ databases">
        <authorList>
            <person name="Schikora-Tamarit M.A."/>
        </authorList>
    </citation>
    <scope>NUCLEOTIDE SEQUENCE</scope>
    <source>
        <strain evidence="1">CBS6075</strain>
    </source>
</reference>
<reference evidence="1" key="1">
    <citation type="journal article" date="2021" name="Open Biol.">
        <title>Shared evolutionary footprints suggest mitochondrial oxidative damage underlies multiple complex I losses in fungi.</title>
        <authorList>
            <person name="Schikora-Tamarit M.A."/>
            <person name="Marcet-Houben M."/>
            <person name="Nosek J."/>
            <person name="Gabaldon T."/>
        </authorList>
    </citation>
    <scope>NUCLEOTIDE SEQUENCE</scope>
    <source>
        <strain evidence="1">CBS6075</strain>
    </source>
</reference>
<keyword evidence="2" id="KW-1185">Reference proteome</keyword>